<keyword evidence="4 5" id="KW-0349">Heme</keyword>
<dbReference type="Pfam" id="PF00067">
    <property type="entry name" value="p450"/>
    <property type="match status" value="1"/>
</dbReference>
<dbReference type="InterPro" id="IPR001128">
    <property type="entry name" value="Cyt_P450"/>
</dbReference>
<dbReference type="GO" id="GO:0005506">
    <property type="term" value="F:iron ion binding"/>
    <property type="evidence" value="ECO:0007669"/>
    <property type="project" value="InterPro"/>
</dbReference>
<dbReference type="Gene3D" id="1.10.630.10">
    <property type="entry name" value="Cytochrome P450"/>
    <property type="match status" value="1"/>
</dbReference>
<name>A0AAD7UZK0_9FUNG</name>
<evidence type="ECO:0000256" key="1">
    <source>
        <dbReference type="ARBA" id="ARBA00022723"/>
    </source>
</evidence>
<comment type="cofactor">
    <cofactor evidence="4">
        <name>heme</name>
        <dbReference type="ChEBI" id="CHEBI:30413"/>
    </cofactor>
</comment>
<keyword evidence="2 5" id="KW-0560">Oxidoreductase</keyword>
<dbReference type="RefSeq" id="XP_058339914.1">
    <property type="nucleotide sequence ID" value="XM_058489389.1"/>
</dbReference>
<evidence type="ECO:0000313" key="6">
    <source>
        <dbReference type="EMBL" id="KAJ8655001.1"/>
    </source>
</evidence>
<keyword evidence="1 4" id="KW-0479">Metal-binding</keyword>
<accession>A0AAD7UZK0</accession>
<sequence>MLVDISNITIPTTLQRDKIPVIGSISLAALITVYALVKAGSSSSDTIKVDGKKLKQVPVAPNRWPIFGHMFSLGKKPVFKFSEWHRLLGPLVRFDLGARQMILISDPQVAHSIFVTEGEHTSSRAAGTYTFDIYGMGGRNLATAVYGKEWKNKRTLALNLLAPKMVDTYTDVIRNEMANIATTLAAITERNGSVDPMQTCHLATTNVILLTCFGTRYPSSDHPKFLKLVDFVKGHLNRSSVMNDVGAIFPFLRWFDIIFRQDSKLRAFVKEYRDAPLQELIADARASDKPSMVKTVDQYKEQYKIDDWDIICFFSDIILAGTDTTAVTVTWALAILVKYPEIQARMQAEIDHFRANNEGRMPTFQDRNEFPYMISVQKECMRYRATTPFGVPHVTTKDVTWNGYYIPQGSTLLSNMYTMHRSDTVYDNANEFIPERFLDNTNTMLAASNGRLQNRDHYNFGWGRRICPGTHLAEVEMFDMFVFIFGDYDVKPAEFDKNGNPVFPNVDTGLPGGVVTDPIPYQVRVVPRASVAKA</sequence>
<protein>
    <recommendedName>
        <fullName evidence="8">Cytochrome p450</fullName>
    </recommendedName>
</protein>
<evidence type="ECO:0000256" key="2">
    <source>
        <dbReference type="ARBA" id="ARBA00023002"/>
    </source>
</evidence>
<gene>
    <name evidence="6" type="ORF">O0I10_009397</name>
</gene>
<dbReference type="EMBL" id="JARTCD010000054">
    <property type="protein sequence ID" value="KAJ8655001.1"/>
    <property type="molecule type" value="Genomic_DNA"/>
</dbReference>
<dbReference type="InterPro" id="IPR017972">
    <property type="entry name" value="Cyt_P450_CS"/>
</dbReference>
<dbReference type="Proteomes" id="UP001234581">
    <property type="component" value="Unassembled WGS sequence"/>
</dbReference>
<keyword evidence="3 4" id="KW-0408">Iron</keyword>
<organism evidence="6 7">
    <name type="scientific">Lichtheimia ornata</name>
    <dbReference type="NCBI Taxonomy" id="688661"/>
    <lineage>
        <taxon>Eukaryota</taxon>
        <taxon>Fungi</taxon>
        <taxon>Fungi incertae sedis</taxon>
        <taxon>Mucoromycota</taxon>
        <taxon>Mucoromycotina</taxon>
        <taxon>Mucoromycetes</taxon>
        <taxon>Mucorales</taxon>
        <taxon>Lichtheimiaceae</taxon>
        <taxon>Lichtheimia</taxon>
    </lineage>
</organism>
<dbReference type="PANTHER" id="PTHR46300:SF6">
    <property type="entry name" value="CYTOCHROME P450 2C30"/>
    <property type="match status" value="1"/>
</dbReference>
<evidence type="ECO:0008006" key="8">
    <source>
        <dbReference type="Google" id="ProtNLM"/>
    </source>
</evidence>
<keyword evidence="5" id="KW-0503">Monooxygenase</keyword>
<dbReference type="PRINTS" id="PR00385">
    <property type="entry name" value="P450"/>
</dbReference>
<dbReference type="PANTHER" id="PTHR46300">
    <property type="entry name" value="P450, PUTATIVE (EUROFUNG)-RELATED-RELATED"/>
    <property type="match status" value="1"/>
</dbReference>
<comment type="caution">
    <text evidence="6">The sequence shown here is derived from an EMBL/GenBank/DDBJ whole genome shotgun (WGS) entry which is preliminary data.</text>
</comment>
<keyword evidence="7" id="KW-1185">Reference proteome</keyword>
<dbReference type="AlphaFoldDB" id="A0AAD7UZK0"/>
<evidence type="ECO:0000256" key="4">
    <source>
        <dbReference type="PIRSR" id="PIRSR602401-1"/>
    </source>
</evidence>
<dbReference type="GeneID" id="83216803"/>
<dbReference type="PROSITE" id="PS00086">
    <property type="entry name" value="CYTOCHROME_P450"/>
    <property type="match status" value="1"/>
</dbReference>
<reference evidence="6 7" key="1">
    <citation type="submission" date="2023-03" db="EMBL/GenBank/DDBJ databases">
        <title>Genome sequence of Lichtheimia ornata CBS 291.66.</title>
        <authorList>
            <person name="Mohabir J.T."/>
            <person name="Shea T.P."/>
            <person name="Kurbessoian T."/>
            <person name="Berby B."/>
            <person name="Fontaine J."/>
            <person name="Livny J."/>
            <person name="Gnirke A."/>
            <person name="Stajich J.E."/>
            <person name="Cuomo C.A."/>
        </authorList>
    </citation>
    <scope>NUCLEOTIDE SEQUENCE [LARGE SCALE GENOMIC DNA]</scope>
    <source>
        <strain evidence="6">CBS 291.66</strain>
    </source>
</reference>
<dbReference type="SUPFAM" id="SSF48264">
    <property type="entry name" value="Cytochrome P450"/>
    <property type="match status" value="1"/>
</dbReference>
<dbReference type="InterPro" id="IPR050364">
    <property type="entry name" value="Cytochrome_P450_fung"/>
</dbReference>
<dbReference type="PRINTS" id="PR00463">
    <property type="entry name" value="EP450I"/>
</dbReference>
<dbReference type="InterPro" id="IPR002401">
    <property type="entry name" value="Cyt_P450_E_grp-I"/>
</dbReference>
<evidence type="ECO:0000313" key="7">
    <source>
        <dbReference type="Proteomes" id="UP001234581"/>
    </source>
</evidence>
<dbReference type="GO" id="GO:0016705">
    <property type="term" value="F:oxidoreductase activity, acting on paired donors, with incorporation or reduction of molecular oxygen"/>
    <property type="evidence" value="ECO:0007669"/>
    <property type="project" value="InterPro"/>
</dbReference>
<comment type="similarity">
    <text evidence="5">Belongs to the cytochrome P450 family.</text>
</comment>
<evidence type="ECO:0000256" key="3">
    <source>
        <dbReference type="ARBA" id="ARBA00023004"/>
    </source>
</evidence>
<dbReference type="GO" id="GO:0004497">
    <property type="term" value="F:monooxygenase activity"/>
    <property type="evidence" value="ECO:0007669"/>
    <property type="project" value="UniProtKB-KW"/>
</dbReference>
<dbReference type="GO" id="GO:0020037">
    <property type="term" value="F:heme binding"/>
    <property type="evidence" value="ECO:0007669"/>
    <property type="project" value="InterPro"/>
</dbReference>
<dbReference type="InterPro" id="IPR036396">
    <property type="entry name" value="Cyt_P450_sf"/>
</dbReference>
<proteinExistence type="inferred from homology"/>
<evidence type="ECO:0000256" key="5">
    <source>
        <dbReference type="RuleBase" id="RU000461"/>
    </source>
</evidence>
<feature type="binding site" description="axial binding residue" evidence="4">
    <location>
        <position position="467"/>
    </location>
    <ligand>
        <name>heme</name>
        <dbReference type="ChEBI" id="CHEBI:30413"/>
    </ligand>
    <ligandPart>
        <name>Fe</name>
        <dbReference type="ChEBI" id="CHEBI:18248"/>
    </ligandPart>
</feature>